<dbReference type="EMBL" id="FWEV01000154">
    <property type="protein sequence ID" value="SLM30670.1"/>
    <property type="molecule type" value="Genomic_DNA"/>
</dbReference>
<gene>
    <name evidence="11" type="ORF">MTBBW1_2370003</name>
</gene>
<keyword evidence="12" id="KW-1185">Reference proteome</keyword>
<evidence type="ECO:0000256" key="5">
    <source>
        <dbReference type="ARBA" id="ARBA00022692"/>
    </source>
</evidence>
<sequence>MFETTSCSVTAMSTSPSKVKPILVFLHFLPLLFLILLSCIYPSIIYAEAYSSTSLATRETPCVVERDTPATIPAKGNSDASSLSAKSLPLSPYSSGTVILVERFIFTGNTLFPDETLQQIAAPFKNRKLTFEELDALRQQITDLYIKNGYINSGAVIPDQKVLDATVTYKIIEGIISDINVSTDGRLKPSYIKKRLTFDPGNPLNINALYEQFQLMHQNPLIKKIKLELAPGLEPGQSHVIASVEETNPYKAALEFNNHRSPSVGEERLKLTASHGNISGWGDAIAIETGLTKGMDDFSIDYIMPVPGTRTITTAESSLLFHFDKNDSEMLEAPFDVIDITGYSKCIRISLKHPLYRNPNSSLFVGVAGERRHSKTTLLGSPYAFSPGVNLVTGESDVAAIRFFQDGLWRTSSQVFALKSTFSRGIDALDSTINNLEPDSRFFTWLCQLQWIRRLEWKLLQESEFFQNCQFIFKTDLQFSRDPLLPMEKFSVGGRNSVRGYRENQLVRDNAIVSSIELRIPAFNIPLPLIITDHIKSGAIKKNEKNFTIAPFFDYGRAWNSSIHFSSTSQSLANNYDDFDDKDYGTDAQNIYSMGLGLLWQPLESLFAEVYWGIPLKEIDQNGSTMQENGIHFSIQYNFF</sequence>
<evidence type="ECO:0000256" key="6">
    <source>
        <dbReference type="ARBA" id="ARBA00022927"/>
    </source>
</evidence>
<keyword evidence="7 9" id="KW-0472">Membrane</keyword>
<dbReference type="Gene3D" id="3.10.20.310">
    <property type="entry name" value="membrane protein fhac"/>
    <property type="match status" value="1"/>
</dbReference>
<dbReference type="GO" id="GO:0098046">
    <property type="term" value="C:type V protein secretion system complex"/>
    <property type="evidence" value="ECO:0007669"/>
    <property type="project" value="TreeGrafter"/>
</dbReference>
<dbReference type="InterPro" id="IPR013686">
    <property type="entry name" value="Polypept-transport_assoc_ShlB"/>
</dbReference>
<dbReference type="STRING" id="1246637.MTBBW1_2370003"/>
<reference evidence="11 12" key="1">
    <citation type="submission" date="2017-03" db="EMBL/GenBank/DDBJ databases">
        <authorList>
            <person name="Afonso C.L."/>
            <person name="Miller P.J."/>
            <person name="Scott M.A."/>
            <person name="Spackman E."/>
            <person name="Goraichik I."/>
            <person name="Dimitrov K.M."/>
            <person name="Suarez D.L."/>
            <person name="Swayne D.E."/>
        </authorList>
    </citation>
    <scope>NUCLEOTIDE SEQUENCE [LARGE SCALE GENOMIC DNA]</scope>
    <source>
        <strain evidence="11">PRJEB14757</strain>
    </source>
</reference>
<accession>A0A1W1HDX0</accession>
<dbReference type="Proteomes" id="UP000191931">
    <property type="component" value="Unassembled WGS sequence"/>
</dbReference>
<evidence type="ECO:0000313" key="11">
    <source>
        <dbReference type="EMBL" id="SLM30670.1"/>
    </source>
</evidence>
<name>A0A1W1HDX0_9BACT</name>
<feature type="domain" description="POTRA" evidence="10">
    <location>
        <begin position="99"/>
        <end position="174"/>
    </location>
</feature>
<dbReference type="Pfam" id="PF08479">
    <property type="entry name" value="POTRA_2"/>
    <property type="match status" value="1"/>
</dbReference>
<dbReference type="RefSeq" id="WP_186441698.1">
    <property type="nucleotide sequence ID" value="NZ_LT828563.1"/>
</dbReference>
<dbReference type="GO" id="GO:0009279">
    <property type="term" value="C:cell outer membrane"/>
    <property type="evidence" value="ECO:0007669"/>
    <property type="project" value="UniProtKB-SubCell"/>
</dbReference>
<evidence type="ECO:0000256" key="9">
    <source>
        <dbReference type="SAM" id="Phobius"/>
    </source>
</evidence>
<dbReference type="PANTHER" id="PTHR34597:SF3">
    <property type="entry name" value="OUTER MEMBRANE TRANSPORTER CDIB"/>
    <property type="match status" value="1"/>
</dbReference>
<dbReference type="AlphaFoldDB" id="A0A1W1HDX0"/>
<keyword evidence="4" id="KW-1134">Transmembrane beta strand</keyword>
<evidence type="ECO:0000259" key="10">
    <source>
        <dbReference type="PROSITE" id="PS51779"/>
    </source>
</evidence>
<comment type="subcellular location">
    <subcellularLocation>
        <location evidence="1">Cell outer membrane</location>
    </subcellularLocation>
</comment>
<evidence type="ECO:0000256" key="8">
    <source>
        <dbReference type="ARBA" id="ARBA00023237"/>
    </source>
</evidence>
<evidence type="ECO:0000256" key="3">
    <source>
        <dbReference type="ARBA" id="ARBA00022448"/>
    </source>
</evidence>
<comment type="similarity">
    <text evidence="2">Belongs to the TPS (TC 1.B.20) family.</text>
</comment>
<evidence type="ECO:0000256" key="2">
    <source>
        <dbReference type="ARBA" id="ARBA00009055"/>
    </source>
</evidence>
<keyword evidence="5 9" id="KW-0812">Transmembrane</keyword>
<evidence type="ECO:0000313" key="12">
    <source>
        <dbReference type="Proteomes" id="UP000191931"/>
    </source>
</evidence>
<proteinExistence type="inferred from homology"/>
<dbReference type="Gene3D" id="2.40.160.50">
    <property type="entry name" value="membrane protein fhac: a member of the omp85/tpsb transporter family"/>
    <property type="match status" value="1"/>
</dbReference>
<evidence type="ECO:0000256" key="7">
    <source>
        <dbReference type="ARBA" id="ARBA00023136"/>
    </source>
</evidence>
<dbReference type="GO" id="GO:0008320">
    <property type="term" value="F:protein transmembrane transporter activity"/>
    <property type="evidence" value="ECO:0007669"/>
    <property type="project" value="TreeGrafter"/>
</dbReference>
<evidence type="ECO:0000256" key="4">
    <source>
        <dbReference type="ARBA" id="ARBA00022452"/>
    </source>
</evidence>
<keyword evidence="8" id="KW-0998">Cell outer membrane</keyword>
<protein>
    <submittedName>
        <fullName evidence="11">Putative Surface antigen (D15)</fullName>
    </submittedName>
</protein>
<dbReference type="InterPro" id="IPR051544">
    <property type="entry name" value="TPS_OM_transporter"/>
</dbReference>
<dbReference type="InterPro" id="IPR005565">
    <property type="entry name" value="Hemolysn_activator_HlyB_C"/>
</dbReference>
<feature type="transmembrane region" description="Helical" evidence="9">
    <location>
        <begin position="22"/>
        <end position="44"/>
    </location>
</feature>
<keyword evidence="6" id="KW-0653">Protein transport</keyword>
<dbReference type="PROSITE" id="PS51779">
    <property type="entry name" value="POTRA"/>
    <property type="match status" value="1"/>
</dbReference>
<dbReference type="GO" id="GO:0046819">
    <property type="term" value="P:protein secretion by the type V secretion system"/>
    <property type="evidence" value="ECO:0007669"/>
    <property type="project" value="TreeGrafter"/>
</dbReference>
<dbReference type="InterPro" id="IPR034746">
    <property type="entry name" value="POTRA"/>
</dbReference>
<organism evidence="11 12">
    <name type="scientific">Desulfamplus magnetovallimortis</name>
    <dbReference type="NCBI Taxonomy" id="1246637"/>
    <lineage>
        <taxon>Bacteria</taxon>
        <taxon>Pseudomonadati</taxon>
        <taxon>Thermodesulfobacteriota</taxon>
        <taxon>Desulfobacteria</taxon>
        <taxon>Desulfobacterales</taxon>
        <taxon>Desulfobacteraceae</taxon>
        <taxon>Desulfamplus</taxon>
    </lineage>
</organism>
<dbReference type="Pfam" id="PF03865">
    <property type="entry name" value="ShlB"/>
    <property type="match status" value="1"/>
</dbReference>
<evidence type="ECO:0000256" key="1">
    <source>
        <dbReference type="ARBA" id="ARBA00004442"/>
    </source>
</evidence>
<dbReference type="PANTHER" id="PTHR34597">
    <property type="entry name" value="SLR1661 PROTEIN"/>
    <property type="match status" value="1"/>
</dbReference>
<keyword evidence="9" id="KW-1133">Transmembrane helix</keyword>
<keyword evidence="3" id="KW-0813">Transport</keyword>